<organism evidence="2 3">
    <name type="scientific">Rubrobacter xylanophilus</name>
    <dbReference type="NCBI Taxonomy" id="49319"/>
    <lineage>
        <taxon>Bacteria</taxon>
        <taxon>Bacillati</taxon>
        <taxon>Actinomycetota</taxon>
        <taxon>Rubrobacteria</taxon>
        <taxon>Rubrobacterales</taxon>
        <taxon>Rubrobacteraceae</taxon>
        <taxon>Rubrobacter</taxon>
    </lineage>
</organism>
<evidence type="ECO:0000313" key="2">
    <source>
        <dbReference type="EMBL" id="BBL80814.1"/>
    </source>
</evidence>
<protein>
    <submittedName>
        <fullName evidence="2">Uncharacterized protein</fullName>
    </submittedName>
</protein>
<feature type="compositionally biased region" description="Polar residues" evidence="1">
    <location>
        <begin position="1"/>
        <end position="17"/>
    </location>
</feature>
<dbReference type="EMBL" id="AP019791">
    <property type="protein sequence ID" value="BBL80814.1"/>
    <property type="molecule type" value="Genomic_DNA"/>
</dbReference>
<keyword evidence="3" id="KW-1185">Reference proteome</keyword>
<dbReference type="Proteomes" id="UP000318065">
    <property type="component" value="Chromosome"/>
</dbReference>
<name>A0A510HLN7_9ACTN</name>
<reference evidence="2" key="1">
    <citation type="journal article" date="2019" name="Microbiol. Resour. Announc.">
        <title>Complete Genome Sequence of Rubrobacter xylanophilus Strain AA3-22, Isolated from Arima Onsen in Japan.</title>
        <authorList>
            <person name="Tomariguchi N."/>
            <person name="Miyazaki K."/>
        </authorList>
    </citation>
    <scope>NUCLEOTIDE SEQUENCE [LARGE SCALE GENOMIC DNA]</scope>
    <source>
        <strain evidence="2">AA3-22</strain>
    </source>
</reference>
<evidence type="ECO:0000256" key="1">
    <source>
        <dbReference type="SAM" id="MobiDB-lite"/>
    </source>
</evidence>
<gene>
    <name evidence="2" type="ORF">RxyAA322_26680</name>
</gene>
<dbReference type="AlphaFoldDB" id="A0A510HLN7"/>
<sequence length="65" mass="6521">MPATTETRSFSPGSSAARSAMEAPTETPASPTPPESRAARRDTSTVASTVDGEISPLLSPGTSGT</sequence>
<proteinExistence type="predicted"/>
<feature type="region of interest" description="Disordered" evidence="1">
    <location>
        <begin position="1"/>
        <end position="65"/>
    </location>
</feature>
<evidence type="ECO:0000313" key="3">
    <source>
        <dbReference type="Proteomes" id="UP000318065"/>
    </source>
</evidence>
<accession>A0A510HLN7</accession>